<reference evidence="2" key="1">
    <citation type="submission" date="2020-11" db="EMBL/GenBank/DDBJ databases">
        <authorList>
            <person name="Tran Van P."/>
        </authorList>
    </citation>
    <scope>NUCLEOTIDE SEQUENCE</scope>
</reference>
<keyword evidence="1" id="KW-0472">Membrane</keyword>
<dbReference type="Pfam" id="PF07690">
    <property type="entry name" value="MFS_1"/>
    <property type="match status" value="1"/>
</dbReference>
<evidence type="ECO:0000313" key="2">
    <source>
        <dbReference type="EMBL" id="CAD7445430.1"/>
    </source>
</evidence>
<organism evidence="2">
    <name type="scientific">Timema bartmani</name>
    <dbReference type="NCBI Taxonomy" id="61472"/>
    <lineage>
        <taxon>Eukaryota</taxon>
        <taxon>Metazoa</taxon>
        <taxon>Ecdysozoa</taxon>
        <taxon>Arthropoda</taxon>
        <taxon>Hexapoda</taxon>
        <taxon>Insecta</taxon>
        <taxon>Pterygota</taxon>
        <taxon>Neoptera</taxon>
        <taxon>Polyneoptera</taxon>
        <taxon>Phasmatodea</taxon>
        <taxon>Timematodea</taxon>
        <taxon>Timematoidea</taxon>
        <taxon>Timematidae</taxon>
        <taxon>Timema</taxon>
    </lineage>
</organism>
<dbReference type="GO" id="GO:0008028">
    <property type="term" value="F:monocarboxylic acid transmembrane transporter activity"/>
    <property type="evidence" value="ECO:0007669"/>
    <property type="project" value="TreeGrafter"/>
</dbReference>
<feature type="transmembrane region" description="Helical" evidence="1">
    <location>
        <begin position="745"/>
        <end position="767"/>
    </location>
</feature>
<dbReference type="FunFam" id="1.20.1250.20:FF:000271">
    <property type="entry name" value="Monocarboxylate transporter"/>
    <property type="match status" value="1"/>
</dbReference>
<feature type="transmembrane region" description="Helical" evidence="1">
    <location>
        <begin position="161"/>
        <end position="188"/>
    </location>
</feature>
<feature type="transmembrane region" description="Helical" evidence="1">
    <location>
        <begin position="773"/>
        <end position="794"/>
    </location>
</feature>
<feature type="transmembrane region" description="Helical" evidence="1">
    <location>
        <begin position="709"/>
        <end position="733"/>
    </location>
</feature>
<feature type="transmembrane region" description="Helical" evidence="1">
    <location>
        <begin position="137"/>
        <end position="155"/>
    </location>
</feature>
<proteinExistence type="predicted"/>
<name>A0A7R9F2F7_9NEOP</name>
<accession>A0A7R9F2F7</accession>
<dbReference type="EMBL" id="OD567268">
    <property type="protein sequence ID" value="CAD7445430.1"/>
    <property type="molecule type" value="Genomic_DNA"/>
</dbReference>
<protein>
    <recommendedName>
        <fullName evidence="3">Monocarboxylate transporter 12</fullName>
    </recommendedName>
</protein>
<feature type="transmembrane region" description="Helical" evidence="1">
    <location>
        <begin position="684"/>
        <end position="703"/>
    </location>
</feature>
<feature type="transmembrane region" description="Helical" evidence="1">
    <location>
        <begin position="618"/>
        <end position="641"/>
    </location>
</feature>
<dbReference type="InterPro" id="IPR036259">
    <property type="entry name" value="MFS_trans_sf"/>
</dbReference>
<sequence length="953" mass="104679">MSRVSINKPVSRRIRKISKTDSEYSYSDAVTESVNLTTSQQDRESELDYDCISYCEFHDIPPPPDGGYGWVIVFASFMCNMVVDGIAYMFGVFLGEFVVAFSEAQGKVAWAGGLLSGIYLSVGPIASALTNKYGCRTVCIVGSILGCIAFIFSSLSPNISVLIITYGIMGGIGLGLIYLPSVVCVSYYFETKRSLATGIAVCGSGVGTFVFAPLATMLLDMFGWRGTIIILAGLILNCAVFGALMRPLKFPKFPKCKPLLQRMADEKRLQMERGSIGGSYFMVQLPDGTMEKRLKMPINIDPGVHSSLNLDQVVTGLSLTPVSTMITLPTICEVKVPEYSGSSAASSTEELKKQSSHIKNIKSDKQITKITCNYEEKCSNSMDKGNEKYLKVKDIRLSEEHIIKEDKDLCLTEENRKNVFHNQPTIGRNSSQPAFTTHVQGLPKNDSVPFFDRIRKTSLSERHHPLLDGIKISHLNISSNSDVTKTAHFPLPNSSFLKSKLFNKSDSVCPRMELGSESIMFSTSKSSIPLVKQDIVKPMHRKDIFYSRSVVNLPEFKSQKSLSSYRQSVVSLPRYVRDKADMVDIAKESDCGQCYESRESFKTTLVGMMDISLLKDPVFLLISISNLFGIMGLYIPFFFLVDAAIKDGIEPKAAALLLSIIGITNTLGRVICGYVADFPWVNSVLLNNICLLITTISIASMPFCESYTSYIIMAIVFGIAISGYVSLTSIILVDLLGLNKLTSAFGLLLLFRGTAAIIGAPLAGAVYDATHSYSASFLMGGGFFLISTATSFMAPGIKHCVTAIPDILMPINDDDNFEEKENDNSVIQDSNDTIAPPVDLTTKSEEIKEIELNAYGLGRGRLNLEEVYCISVERETEREERERDRVFTKAGCLHVGIPRALSVLLDGHLDPWKVIYLGTEELDTFYAIVSAKLALALIAGQDTFTKSLLGNLG</sequence>
<feature type="transmembrane region" description="Helical" evidence="1">
    <location>
        <begin position="222"/>
        <end position="245"/>
    </location>
</feature>
<dbReference type="PANTHER" id="PTHR11360:SF286">
    <property type="entry name" value="GH22266P"/>
    <property type="match status" value="1"/>
</dbReference>
<dbReference type="SUPFAM" id="SSF103473">
    <property type="entry name" value="MFS general substrate transporter"/>
    <property type="match status" value="1"/>
</dbReference>
<feature type="transmembrane region" description="Helical" evidence="1">
    <location>
        <begin position="110"/>
        <end position="130"/>
    </location>
</feature>
<feature type="transmembrane region" description="Helical" evidence="1">
    <location>
        <begin position="653"/>
        <end position="672"/>
    </location>
</feature>
<feature type="transmembrane region" description="Helical" evidence="1">
    <location>
        <begin position="195"/>
        <end position="216"/>
    </location>
</feature>
<dbReference type="CDD" id="cd17352">
    <property type="entry name" value="MFS_MCT_SLC16"/>
    <property type="match status" value="1"/>
</dbReference>
<evidence type="ECO:0008006" key="3">
    <source>
        <dbReference type="Google" id="ProtNLM"/>
    </source>
</evidence>
<keyword evidence="1" id="KW-0812">Transmembrane</keyword>
<dbReference type="InterPro" id="IPR050327">
    <property type="entry name" value="Proton-linked_MCT"/>
</dbReference>
<dbReference type="AlphaFoldDB" id="A0A7R9F2F7"/>
<evidence type="ECO:0000256" key="1">
    <source>
        <dbReference type="SAM" id="Phobius"/>
    </source>
</evidence>
<keyword evidence="1" id="KW-1133">Transmembrane helix</keyword>
<feature type="transmembrane region" description="Helical" evidence="1">
    <location>
        <begin position="68"/>
        <end position="90"/>
    </location>
</feature>
<dbReference type="InterPro" id="IPR011701">
    <property type="entry name" value="MFS"/>
</dbReference>
<gene>
    <name evidence="2" type="ORF">TBIB3V08_LOCUS7782</name>
</gene>
<dbReference type="PANTHER" id="PTHR11360">
    <property type="entry name" value="MONOCARBOXYLATE TRANSPORTER"/>
    <property type="match status" value="1"/>
</dbReference>
<dbReference type="Gene3D" id="1.20.1250.20">
    <property type="entry name" value="MFS general substrate transporter like domains"/>
    <property type="match status" value="2"/>
</dbReference>